<dbReference type="NCBIfam" id="TIGR00057">
    <property type="entry name" value="L-threonylcarbamoyladenylate synthase"/>
    <property type="match status" value="1"/>
</dbReference>
<keyword evidence="6 13" id="KW-0808">Transferase</keyword>
<dbReference type="PIRSF" id="PIRSF004930">
    <property type="entry name" value="Tln_factor_SUA5"/>
    <property type="match status" value="1"/>
</dbReference>
<dbReference type="Pfam" id="PF01300">
    <property type="entry name" value="Sua5_yciO_yrdC"/>
    <property type="match status" value="1"/>
</dbReference>
<keyword evidence="9 13" id="KW-0547">Nucleotide-binding</keyword>
<protein>
    <recommendedName>
        <fullName evidence="4 13">Threonylcarbamoyl-AMP synthase</fullName>
        <shortName evidence="13">TC-AMP synthase</shortName>
        <ecNumber evidence="3 13">2.7.7.87</ecNumber>
    </recommendedName>
    <alternativeName>
        <fullName evidence="11 13">L-threonylcarbamoyladenylate synthase</fullName>
    </alternativeName>
</protein>
<keyword evidence="10 13" id="KW-0067">ATP-binding</keyword>
<dbReference type="GO" id="GO:0008033">
    <property type="term" value="P:tRNA processing"/>
    <property type="evidence" value="ECO:0007669"/>
    <property type="project" value="UniProtKB-KW"/>
</dbReference>
<dbReference type="InterPro" id="IPR010923">
    <property type="entry name" value="T(6)A37_SUA5"/>
</dbReference>
<dbReference type="InterPro" id="IPR038385">
    <property type="entry name" value="Sua5/YwlC_C"/>
</dbReference>
<feature type="domain" description="YrdC-like" evidence="15">
    <location>
        <begin position="22"/>
        <end position="209"/>
    </location>
</feature>
<feature type="binding site" evidence="14">
    <location>
        <position position="161"/>
    </location>
    <ligand>
        <name>ATP</name>
        <dbReference type="ChEBI" id="CHEBI:30616"/>
    </ligand>
</feature>
<dbReference type="AlphaFoldDB" id="A0A4R5NS90"/>
<feature type="binding site" evidence="14">
    <location>
        <position position="76"/>
    </location>
    <ligand>
        <name>L-threonine</name>
        <dbReference type="ChEBI" id="CHEBI:57926"/>
    </ligand>
</feature>
<dbReference type="Proteomes" id="UP000294854">
    <property type="component" value="Unassembled WGS sequence"/>
</dbReference>
<feature type="binding site" evidence="14">
    <location>
        <position position="205"/>
    </location>
    <ligand>
        <name>ATP</name>
        <dbReference type="ChEBI" id="CHEBI:30616"/>
    </ligand>
</feature>
<evidence type="ECO:0000256" key="8">
    <source>
        <dbReference type="ARBA" id="ARBA00022695"/>
    </source>
</evidence>
<feature type="binding site" evidence="14">
    <location>
        <position position="44"/>
    </location>
    <ligand>
        <name>L-threonine</name>
        <dbReference type="ChEBI" id="CHEBI:57926"/>
    </ligand>
</feature>
<evidence type="ECO:0000313" key="17">
    <source>
        <dbReference type="Proteomes" id="UP000294854"/>
    </source>
</evidence>
<proteinExistence type="inferred from homology"/>
<comment type="function">
    <text evidence="13">Required for the formation of a threonylcarbamoyl group on adenosine at position 37 (t(6)A37) in tRNAs that read codons beginning with adenine.</text>
</comment>
<dbReference type="Gene3D" id="3.40.50.11030">
    <property type="entry name" value="Threonylcarbamoyl-AMP synthase, C-terminal domain"/>
    <property type="match status" value="1"/>
</dbReference>
<sequence>MTEWFALTLKGALMMKTEIYKTDQIKEAAAQLKQGNLVSFPTETVYGLGADATNVEAVKQVYAAKGRPSDNPLIVHVADVQTVEKYALPLSEKAQKLIKTFWPGPLTLIFKLKPGALSSHVTGGLETAAFRMPASEATLSLIREAGVPLVGPSANTSGKPSPTLAMHVYHDLKGKIAGILDDGPTKFGVESTVLDMSTDTPTVLRPGALSIEQLESVIGEVVSNKHHVGLTEVPKAPGMKYKHYAPSAQVYVVDSPSDFKIALEWAGKQPYKVGLMVTEKLYKGFDLPQNVEFFSLGQDVQTASHLLFAGLRKFDDEPEIKVILTEAFDANGIGVAYMNRLNKSAGQTHFNVNKIN</sequence>
<dbReference type="PANTHER" id="PTHR17490:SF16">
    <property type="entry name" value="THREONYLCARBAMOYL-AMP SYNTHASE"/>
    <property type="match status" value="1"/>
</dbReference>
<feature type="binding site" evidence="14">
    <location>
        <position position="191"/>
    </location>
    <ligand>
        <name>L-threonine</name>
        <dbReference type="ChEBI" id="CHEBI:57926"/>
    </ligand>
</feature>
<dbReference type="SUPFAM" id="SSF55821">
    <property type="entry name" value="YrdC/RibB"/>
    <property type="match status" value="1"/>
</dbReference>
<evidence type="ECO:0000256" key="4">
    <source>
        <dbReference type="ARBA" id="ARBA00015492"/>
    </source>
</evidence>
<evidence type="ECO:0000256" key="2">
    <source>
        <dbReference type="ARBA" id="ARBA00007663"/>
    </source>
</evidence>
<feature type="binding site" evidence="14">
    <location>
        <position position="67"/>
    </location>
    <ligand>
        <name>ATP</name>
        <dbReference type="ChEBI" id="CHEBI:30616"/>
    </ligand>
</feature>
<dbReference type="EMBL" id="PUFO01000014">
    <property type="protein sequence ID" value="TDG80019.1"/>
    <property type="molecule type" value="Genomic_DNA"/>
</dbReference>
<dbReference type="GO" id="GO:0003725">
    <property type="term" value="F:double-stranded RNA binding"/>
    <property type="evidence" value="ECO:0007669"/>
    <property type="project" value="UniProtKB-UniRule"/>
</dbReference>
<evidence type="ECO:0000256" key="11">
    <source>
        <dbReference type="ARBA" id="ARBA00029774"/>
    </source>
</evidence>
<keyword evidence="8 13" id="KW-0548">Nucleotidyltransferase</keyword>
<evidence type="ECO:0000256" key="14">
    <source>
        <dbReference type="PIRSR" id="PIRSR004930-1"/>
    </source>
</evidence>
<evidence type="ECO:0000313" key="16">
    <source>
        <dbReference type="EMBL" id="TDG80019.1"/>
    </source>
</evidence>
<dbReference type="Gene3D" id="3.90.870.10">
    <property type="entry name" value="DHBP synthase"/>
    <property type="match status" value="1"/>
</dbReference>
<dbReference type="Pfam" id="PF03481">
    <property type="entry name" value="Sua5_C"/>
    <property type="match status" value="1"/>
</dbReference>
<dbReference type="InterPro" id="IPR005145">
    <property type="entry name" value="Sua5_C"/>
</dbReference>
<evidence type="ECO:0000256" key="10">
    <source>
        <dbReference type="ARBA" id="ARBA00022840"/>
    </source>
</evidence>
<dbReference type="GO" id="GO:0005737">
    <property type="term" value="C:cytoplasm"/>
    <property type="evidence" value="ECO:0007669"/>
    <property type="project" value="UniProtKB-SubCell"/>
</dbReference>
<dbReference type="PANTHER" id="PTHR17490">
    <property type="entry name" value="SUA5"/>
    <property type="match status" value="1"/>
</dbReference>
<evidence type="ECO:0000259" key="15">
    <source>
        <dbReference type="PROSITE" id="PS51163"/>
    </source>
</evidence>
<keyword evidence="5 13" id="KW-0963">Cytoplasm</keyword>
<comment type="similarity">
    <text evidence="2 13">Belongs to the SUA5 family.</text>
</comment>
<dbReference type="GO" id="GO:0005524">
    <property type="term" value="F:ATP binding"/>
    <property type="evidence" value="ECO:0007669"/>
    <property type="project" value="UniProtKB-UniRule"/>
</dbReference>
<organism evidence="16 17">
    <name type="scientific">Secundilactobacillus malefermentans</name>
    <dbReference type="NCBI Taxonomy" id="176292"/>
    <lineage>
        <taxon>Bacteria</taxon>
        <taxon>Bacillati</taxon>
        <taxon>Bacillota</taxon>
        <taxon>Bacilli</taxon>
        <taxon>Lactobacillales</taxon>
        <taxon>Lactobacillaceae</taxon>
        <taxon>Secundilactobacillus</taxon>
    </lineage>
</organism>
<dbReference type="InterPro" id="IPR006070">
    <property type="entry name" value="Sua5-like_dom"/>
</dbReference>
<feature type="binding site" evidence="14">
    <location>
        <position position="153"/>
    </location>
    <ligand>
        <name>ATP</name>
        <dbReference type="ChEBI" id="CHEBI:30616"/>
    </ligand>
</feature>
<dbReference type="GO" id="GO:0006450">
    <property type="term" value="P:regulation of translational fidelity"/>
    <property type="evidence" value="ECO:0007669"/>
    <property type="project" value="TreeGrafter"/>
</dbReference>
<evidence type="ECO:0000256" key="13">
    <source>
        <dbReference type="PIRNR" id="PIRNR004930"/>
    </source>
</evidence>
<dbReference type="GO" id="GO:0000049">
    <property type="term" value="F:tRNA binding"/>
    <property type="evidence" value="ECO:0007669"/>
    <property type="project" value="TreeGrafter"/>
</dbReference>
<feature type="binding site" evidence="14">
    <location>
        <position position="127"/>
    </location>
    <ligand>
        <name>ATP</name>
        <dbReference type="ChEBI" id="CHEBI:30616"/>
    </ligand>
</feature>
<dbReference type="InterPro" id="IPR017945">
    <property type="entry name" value="DHBP_synth_RibB-like_a/b_dom"/>
</dbReference>
<comment type="subcellular location">
    <subcellularLocation>
        <location evidence="1 13">Cytoplasm</location>
    </subcellularLocation>
</comment>
<gene>
    <name evidence="16" type="ORF">C5L31_000626</name>
</gene>
<dbReference type="GO" id="GO:0061710">
    <property type="term" value="F:L-threonylcarbamoyladenylate synthase"/>
    <property type="evidence" value="ECO:0007669"/>
    <property type="project" value="UniProtKB-EC"/>
</dbReference>
<evidence type="ECO:0000256" key="1">
    <source>
        <dbReference type="ARBA" id="ARBA00004496"/>
    </source>
</evidence>
<dbReference type="STRING" id="1122149.FD44_GL000858"/>
<evidence type="ECO:0000256" key="7">
    <source>
        <dbReference type="ARBA" id="ARBA00022694"/>
    </source>
</evidence>
<dbReference type="FunFam" id="3.90.870.10:FF:000009">
    <property type="entry name" value="Threonylcarbamoyl-AMP synthase, putative"/>
    <property type="match status" value="1"/>
</dbReference>
<keyword evidence="7 13" id="KW-0819">tRNA processing</keyword>
<reference evidence="16 17" key="1">
    <citation type="journal article" date="2019" name="Appl. Microbiol. Biotechnol.">
        <title>Uncovering carbohydrate metabolism through a genotype-phenotype association study of 56 lactic acid bacteria genomes.</title>
        <authorList>
            <person name="Buron-Moles G."/>
            <person name="Chailyan A."/>
            <person name="Dolejs I."/>
            <person name="Forster J."/>
            <person name="Miks M.H."/>
        </authorList>
    </citation>
    <scope>NUCLEOTIDE SEQUENCE [LARGE SCALE GENOMIC DNA]</scope>
    <source>
        <strain evidence="16 17">ATCC 49373</strain>
    </source>
</reference>
<keyword evidence="17" id="KW-1185">Reference proteome</keyword>
<comment type="caution">
    <text evidence="16">The sequence shown here is derived from an EMBL/GenBank/DDBJ whole genome shotgun (WGS) entry which is preliminary data.</text>
</comment>
<evidence type="ECO:0000256" key="3">
    <source>
        <dbReference type="ARBA" id="ARBA00012584"/>
    </source>
</evidence>
<dbReference type="InterPro" id="IPR050156">
    <property type="entry name" value="TC-AMP_synthase_SUA5"/>
</dbReference>
<name>A0A4R5NS90_9LACO</name>
<evidence type="ECO:0000256" key="6">
    <source>
        <dbReference type="ARBA" id="ARBA00022679"/>
    </source>
</evidence>
<comment type="catalytic activity">
    <reaction evidence="12 13">
        <text>L-threonine + hydrogencarbonate + ATP = L-threonylcarbamoyladenylate + diphosphate + H2O</text>
        <dbReference type="Rhea" id="RHEA:36407"/>
        <dbReference type="ChEBI" id="CHEBI:15377"/>
        <dbReference type="ChEBI" id="CHEBI:17544"/>
        <dbReference type="ChEBI" id="CHEBI:30616"/>
        <dbReference type="ChEBI" id="CHEBI:33019"/>
        <dbReference type="ChEBI" id="CHEBI:57926"/>
        <dbReference type="ChEBI" id="CHEBI:73682"/>
        <dbReference type="EC" id="2.7.7.87"/>
    </reaction>
</comment>
<dbReference type="PROSITE" id="PS51163">
    <property type="entry name" value="YRDC"/>
    <property type="match status" value="1"/>
</dbReference>
<feature type="binding site" evidence="14">
    <location>
        <position position="131"/>
    </location>
    <ligand>
        <name>L-threonine</name>
        <dbReference type="ChEBI" id="CHEBI:57926"/>
    </ligand>
</feature>
<feature type="binding site" evidence="14">
    <location>
        <position position="71"/>
    </location>
    <ligand>
        <name>ATP</name>
        <dbReference type="ChEBI" id="CHEBI:30616"/>
    </ligand>
</feature>
<evidence type="ECO:0000256" key="12">
    <source>
        <dbReference type="ARBA" id="ARBA00048366"/>
    </source>
</evidence>
<accession>A0A4R5NS90</accession>
<feature type="binding site" evidence="14">
    <location>
        <position position="244"/>
    </location>
    <ligand>
        <name>ATP</name>
        <dbReference type="ChEBI" id="CHEBI:30616"/>
    </ligand>
</feature>
<dbReference type="EC" id="2.7.7.87" evidence="3 13"/>
<evidence type="ECO:0000256" key="5">
    <source>
        <dbReference type="ARBA" id="ARBA00022490"/>
    </source>
</evidence>
<evidence type="ECO:0000256" key="9">
    <source>
        <dbReference type="ARBA" id="ARBA00022741"/>
    </source>
</evidence>